<dbReference type="PROSITE" id="PS00198">
    <property type="entry name" value="4FE4S_FER_1"/>
    <property type="match status" value="2"/>
</dbReference>
<evidence type="ECO:0000256" key="4">
    <source>
        <dbReference type="ARBA" id="ARBA00022737"/>
    </source>
</evidence>
<feature type="binding site" evidence="10">
    <location>
        <position position="54"/>
    </location>
    <ligand>
        <name>[4Fe-4S] cluster</name>
        <dbReference type="ChEBI" id="CHEBI:49883"/>
        <label>1</label>
    </ligand>
</feature>
<dbReference type="Proteomes" id="UP000199228">
    <property type="component" value="Unassembled WGS sequence"/>
</dbReference>
<feature type="domain" description="4Fe-4S ferredoxin-type" evidence="12">
    <location>
        <begin position="131"/>
        <end position="163"/>
    </location>
</feature>
<comment type="subcellular location">
    <subcellularLocation>
        <location evidence="10">Cell membrane</location>
    </subcellularLocation>
</comment>
<keyword evidence="8 10" id="KW-0411">Iron-sulfur</keyword>
<evidence type="ECO:0000256" key="5">
    <source>
        <dbReference type="ARBA" id="ARBA00022967"/>
    </source>
</evidence>
<proteinExistence type="inferred from homology"/>
<feature type="binding site" evidence="10">
    <location>
        <position position="179"/>
    </location>
    <ligand>
        <name>[4Fe-4S] cluster</name>
        <dbReference type="ChEBI" id="CHEBI:49883"/>
        <label>3</label>
    </ligand>
</feature>
<dbReference type="OrthoDB" id="9789936at2"/>
<dbReference type="EC" id="7.-.-.-" evidence="10"/>
<dbReference type="RefSeq" id="WP_090172339.1">
    <property type="nucleotide sequence ID" value="NZ_FMXR01000006.1"/>
</dbReference>
<dbReference type="InterPro" id="IPR017896">
    <property type="entry name" value="4Fe4S_Fe-S-bd"/>
</dbReference>
<keyword evidence="1 10" id="KW-0813">Transport</keyword>
<keyword evidence="10" id="KW-1003">Cell membrane</keyword>
<evidence type="ECO:0000256" key="8">
    <source>
        <dbReference type="ARBA" id="ARBA00023014"/>
    </source>
</evidence>
<feature type="binding site" evidence="10">
    <location>
        <position position="176"/>
    </location>
    <ligand>
        <name>[4Fe-4S] cluster</name>
        <dbReference type="ChEBI" id="CHEBI:49883"/>
        <label>3</label>
    </ligand>
</feature>
<feature type="binding site" evidence="10">
    <location>
        <position position="51"/>
    </location>
    <ligand>
        <name>[4Fe-4S] cluster</name>
        <dbReference type="ChEBI" id="CHEBI:49883"/>
        <label>1</label>
    </ligand>
</feature>
<feature type="domain" description="4Fe-4S" evidence="13">
    <location>
        <begin position="34"/>
        <end position="93"/>
    </location>
</feature>
<evidence type="ECO:0000256" key="11">
    <source>
        <dbReference type="SAM" id="Phobius"/>
    </source>
</evidence>
<dbReference type="GO" id="GO:0046872">
    <property type="term" value="F:metal ion binding"/>
    <property type="evidence" value="ECO:0007669"/>
    <property type="project" value="UniProtKB-KW"/>
</dbReference>
<dbReference type="GO" id="GO:0051539">
    <property type="term" value="F:4 iron, 4 sulfur cluster binding"/>
    <property type="evidence" value="ECO:0007669"/>
    <property type="project" value="UniProtKB-UniRule"/>
</dbReference>
<dbReference type="InterPro" id="IPR050395">
    <property type="entry name" value="4Fe4S_Ferredoxin_RnfB"/>
</dbReference>
<keyword evidence="6 10" id="KW-0249">Electron transport</keyword>
<dbReference type="SUPFAM" id="SSF54862">
    <property type="entry name" value="4Fe-4S ferredoxins"/>
    <property type="match status" value="2"/>
</dbReference>
<feature type="transmembrane region" description="Helical" evidence="11">
    <location>
        <begin position="6"/>
        <end position="26"/>
    </location>
</feature>
<dbReference type="PANTHER" id="PTHR43560:SF1">
    <property type="entry name" value="ION-TRANSLOCATING OXIDOREDUCTASE COMPLEX SUBUNIT B"/>
    <property type="match status" value="1"/>
</dbReference>
<evidence type="ECO:0000256" key="9">
    <source>
        <dbReference type="ARBA" id="ARBA00023136"/>
    </source>
</evidence>
<organism evidence="14 15">
    <name type="scientific">Eubacterium oxidoreducens</name>
    <dbReference type="NCBI Taxonomy" id="1732"/>
    <lineage>
        <taxon>Bacteria</taxon>
        <taxon>Bacillati</taxon>
        <taxon>Bacillota</taxon>
        <taxon>Clostridia</taxon>
        <taxon>Eubacteriales</taxon>
        <taxon>Eubacteriaceae</taxon>
        <taxon>Eubacterium</taxon>
    </lineage>
</organism>
<dbReference type="GO" id="GO:0022900">
    <property type="term" value="P:electron transport chain"/>
    <property type="evidence" value="ECO:0007669"/>
    <property type="project" value="UniProtKB-UniRule"/>
</dbReference>
<evidence type="ECO:0000256" key="7">
    <source>
        <dbReference type="ARBA" id="ARBA00023004"/>
    </source>
</evidence>
<reference evidence="14 15" key="1">
    <citation type="submission" date="2016-10" db="EMBL/GenBank/DDBJ databases">
        <authorList>
            <person name="de Groot N.N."/>
        </authorList>
    </citation>
    <scope>NUCLEOTIDE SEQUENCE [LARGE SCALE GENOMIC DNA]</scope>
    <source>
        <strain evidence="14 15">DSM 3217</strain>
    </source>
</reference>
<dbReference type="Gene3D" id="1.10.15.40">
    <property type="entry name" value="Electron transport complex subunit B, putative Fe-S cluster"/>
    <property type="match status" value="1"/>
</dbReference>
<comment type="caution">
    <text evidence="10">Lacks conserved residue(s) required for the propagation of feature annotation.</text>
</comment>
<name>A0A1G6AN16_EUBOX</name>
<dbReference type="CDD" id="cd10549">
    <property type="entry name" value="MtMvhB_like"/>
    <property type="match status" value="1"/>
</dbReference>
<sequence length="263" mass="27647">MSITAVIIAAIIVAVVGVVIGFFLGFSSEKFKVEVDPKEEAVLDVLPGNNCGGCGFAGCSGLAAAIAKGEAEISACPVGGDPVAAKIGEIMGVEAQAGDKMVAFVKCAGDCDKAKINYNYYGVESCDMMKFVPGGGPKKCDYGCLGYGECVDACPFDAIHIVNGVAVVDKEECKACKKCITACPQNLIELVPYKAKYRVHCSSKDKGKDVMQSCEVGCIGCKLCEKSCHFDAVHVVDNIAYIDQELCKGCGLCAKKCPKKIIY</sequence>
<keyword evidence="11" id="KW-1133">Transmembrane helix</keyword>
<accession>A0A1G6AN16</accession>
<evidence type="ECO:0000256" key="6">
    <source>
        <dbReference type="ARBA" id="ARBA00022982"/>
    </source>
</evidence>
<feature type="binding site" evidence="10">
    <location>
        <position position="154"/>
    </location>
    <ligand>
        <name>[4Fe-4S] cluster</name>
        <dbReference type="ChEBI" id="CHEBI:49883"/>
        <label>3</label>
    </ligand>
</feature>
<feature type="domain" description="4Fe-4S ferredoxin-type" evidence="12">
    <location>
        <begin position="164"/>
        <end position="193"/>
    </location>
</feature>
<dbReference type="Pfam" id="PF04060">
    <property type="entry name" value="FeS"/>
    <property type="match status" value="1"/>
</dbReference>
<feature type="binding site" evidence="10">
    <location>
        <position position="150"/>
    </location>
    <ligand>
        <name>[4Fe-4S] cluster</name>
        <dbReference type="ChEBI" id="CHEBI:49883"/>
        <label>2</label>
    </ligand>
</feature>
<comment type="function">
    <text evidence="10">Part of a membrane-bound complex that couples electron transfer with translocation of ions across the membrane.</text>
</comment>
<feature type="binding site" evidence="10">
    <location>
        <position position="144"/>
    </location>
    <ligand>
        <name>[4Fe-4S] cluster</name>
        <dbReference type="ChEBI" id="CHEBI:49883"/>
        <label>2</label>
    </ligand>
</feature>
<keyword evidence="4 10" id="KW-0677">Repeat</keyword>
<dbReference type="EMBL" id="FMXR01000006">
    <property type="protein sequence ID" value="SDB09757.1"/>
    <property type="molecule type" value="Genomic_DNA"/>
</dbReference>
<keyword evidence="7 10" id="KW-0408">Iron</keyword>
<dbReference type="GO" id="GO:0009055">
    <property type="term" value="F:electron transfer activity"/>
    <property type="evidence" value="ECO:0007669"/>
    <property type="project" value="InterPro"/>
</dbReference>
<dbReference type="Pfam" id="PF00037">
    <property type="entry name" value="Fer4"/>
    <property type="match status" value="1"/>
</dbReference>
<feature type="domain" description="4Fe-4S ferredoxin-type" evidence="12">
    <location>
        <begin position="207"/>
        <end position="237"/>
    </location>
</feature>
<keyword evidence="15" id="KW-1185">Reference proteome</keyword>
<keyword evidence="5 10" id="KW-1278">Translocase</keyword>
<dbReference type="InterPro" id="IPR010207">
    <property type="entry name" value="Elect_transpt_cplx_RnfB/RsxB"/>
</dbReference>
<keyword evidence="3 10" id="KW-0479">Metal-binding</keyword>
<dbReference type="STRING" id="1732.SAMN02910417_00747"/>
<dbReference type="Gene3D" id="3.30.70.20">
    <property type="match status" value="2"/>
</dbReference>
<comment type="similarity">
    <text evidence="10">Belongs to the 4Fe4S bacterial-type ferredoxin family. RnfB subfamily.</text>
</comment>
<comment type="cofactor">
    <cofactor evidence="10">
        <name>[4Fe-4S] cluster</name>
        <dbReference type="ChEBI" id="CHEBI:49883"/>
    </cofactor>
    <text evidence="10">Binds 3 [4Fe-4S] clusters.</text>
</comment>
<dbReference type="Pfam" id="PF12838">
    <property type="entry name" value="Fer4_7"/>
    <property type="match status" value="1"/>
</dbReference>
<evidence type="ECO:0000313" key="14">
    <source>
        <dbReference type="EMBL" id="SDB09757.1"/>
    </source>
</evidence>
<dbReference type="InterPro" id="IPR007202">
    <property type="entry name" value="4Fe-4S_dom"/>
</dbReference>
<keyword evidence="9 10" id="KW-0472">Membrane</keyword>
<evidence type="ECO:0000259" key="12">
    <source>
        <dbReference type="PROSITE" id="PS51379"/>
    </source>
</evidence>
<feature type="region of interest" description="Hydrophobic" evidence="10">
    <location>
        <begin position="1"/>
        <end position="28"/>
    </location>
</feature>
<feature type="binding site" evidence="10">
    <location>
        <position position="140"/>
    </location>
    <ligand>
        <name>[4Fe-4S] cluster</name>
        <dbReference type="ChEBI" id="CHEBI:49883"/>
        <label>2</label>
    </ligand>
</feature>
<feature type="binding site" evidence="10">
    <location>
        <position position="59"/>
    </location>
    <ligand>
        <name>[4Fe-4S] cluster</name>
        <dbReference type="ChEBI" id="CHEBI:49883"/>
        <label>1</label>
    </ligand>
</feature>
<protein>
    <recommendedName>
        <fullName evidence="10">Ion-translocating oxidoreductase complex subunit B</fullName>
        <ecNumber evidence="10">7.-.-.-</ecNumber>
    </recommendedName>
    <alternativeName>
        <fullName evidence="10">Rnf electron transport complex subunit B</fullName>
    </alternativeName>
</protein>
<dbReference type="GO" id="GO:0005886">
    <property type="term" value="C:plasma membrane"/>
    <property type="evidence" value="ECO:0007669"/>
    <property type="project" value="UniProtKB-SubCell"/>
</dbReference>
<dbReference type="AlphaFoldDB" id="A0A1G6AN16"/>
<evidence type="ECO:0000259" key="13">
    <source>
        <dbReference type="PROSITE" id="PS51656"/>
    </source>
</evidence>
<dbReference type="NCBIfam" id="TIGR01944">
    <property type="entry name" value="rnfB"/>
    <property type="match status" value="1"/>
</dbReference>
<evidence type="ECO:0000256" key="10">
    <source>
        <dbReference type="HAMAP-Rule" id="MF_00463"/>
    </source>
</evidence>
<feature type="binding site" evidence="10">
    <location>
        <position position="173"/>
    </location>
    <ligand>
        <name>[4Fe-4S] cluster</name>
        <dbReference type="ChEBI" id="CHEBI:49883"/>
        <label>3</label>
    </ligand>
</feature>
<dbReference type="PROSITE" id="PS51656">
    <property type="entry name" value="4FE4S"/>
    <property type="match status" value="1"/>
</dbReference>
<feature type="domain" description="4Fe-4S ferredoxin-type" evidence="12">
    <location>
        <begin position="238"/>
        <end position="263"/>
    </location>
</feature>
<comment type="subunit">
    <text evidence="10">The complex is composed of six subunits: RnfA, RnfB, RnfC, RnfD, RnfE and RnfG.</text>
</comment>
<feature type="binding site" evidence="10">
    <location>
        <position position="183"/>
    </location>
    <ligand>
        <name>[4Fe-4S] cluster</name>
        <dbReference type="ChEBI" id="CHEBI:49883"/>
        <label>2</label>
    </ligand>
</feature>
<evidence type="ECO:0000313" key="15">
    <source>
        <dbReference type="Proteomes" id="UP000199228"/>
    </source>
</evidence>
<dbReference type="PROSITE" id="PS51379">
    <property type="entry name" value="4FE4S_FER_2"/>
    <property type="match status" value="4"/>
</dbReference>
<evidence type="ECO:0000256" key="2">
    <source>
        <dbReference type="ARBA" id="ARBA00022485"/>
    </source>
</evidence>
<keyword evidence="2 10" id="KW-0004">4Fe-4S</keyword>
<evidence type="ECO:0000256" key="1">
    <source>
        <dbReference type="ARBA" id="ARBA00022448"/>
    </source>
</evidence>
<dbReference type="InterPro" id="IPR017900">
    <property type="entry name" value="4Fe4S_Fe_S_CS"/>
</dbReference>
<dbReference type="HAMAP" id="MF_00463">
    <property type="entry name" value="RsxB_RnfB"/>
    <property type="match status" value="1"/>
</dbReference>
<dbReference type="PANTHER" id="PTHR43560">
    <property type="entry name" value="ION-TRANSLOCATING OXIDOREDUCTASE COMPLEX SUBUNIT B"/>
    <property type="match status" value="1"/>
</dbReference>
<keyword evidence="11" id="KW-0812">Transmembrane</keyword>
<evidence type="ECO:0000256" key="3">
    <source>
        <dbReference type="ARBA" id="ARBA00022723"/>
    </source>
</evidence>
<feature type="binding site" evidence="10">
    <location>
        <position position="76"/>
    </location>
    <ligand>
        <name>[4Fe-4S] cluster</name>
        <dbReference type="ChEBI" id="CHEBI:49883"/>
        <label>1</label>
    </ligand>
</feature>
<gene>
    <name evidence="10" type="primary">rnfB</name>
    <name evidence="14" type="ORF">SAMN02910417_00747</name>
</gene>